<dbReference type="Proteomes" id="UP000295793">
    <property type="component" value="Unassembled WGS sequence"/>
</dbReference>
<evidence type="ECO:0000313" key="3">
    <source>
        <dbReference type="Proteomes" id="UP000295793"/>
    </source>
</evidence>
<dbReference type="EMBL" id="SLZR01000032">
    <property type="protein sequence ID" value="TCS35686.1"/>
    <property type="molecule type" value="Genomic_DNA"/>
</dbReference>
<gene>
    <name evidence="2" type="ORF">BCF53_1327</name>
</gene>
<keyword evidence="1" id="KW-1133">Transmembrane helix</keyword>
<feature type="transmembrane region" description="Helical" evidence="1">
    <location>
        <begin position="5"/>
        <end position="22"/>
    </location>
</feature>
<name>A0A4R3HRE5_9GAMM</name>
<organism evidence="2 3">
    <name type="scientific">Reinekea marinisedimentorum</name>
    <dbReference type="NCBI Taxonomy" id="230495"/>
    <lineage>
        <taxon>Bacteria</taxon>
        <taxon>Pseudomonadati</taxon>
        <taxon>Pseudomonadota</taxon>
        <taxon>Gammaproteobacteria</taxon>
        <taxon>Oceanospirillales</taxon>
        <taxon>Saccharospirillaceae</taxon>
        <taxon>Reinekea</taxon>
    </lineage>
</organism>
<reference evidence="2 3" key="1">
    <citation type="submission" date="2019-03" db="EMBL/GenBank/DDBJ databases">
        <title>Genomic Encyclopedia of Archaeal and Bacterial Type Strains, Phase II (KMG-II): from individual species to whole genera.</title>
        <authorList>
            <person name="Goeker M."/>
        </authorList>
    </citation>
    <scope>NUCLEOTIDE SEQUENCE [LARGE SCALE GENOMIC DNA]</scope>
    <source>
        <strain evidence="2 3">DSM 15388</strain>
    </source>
</reference>
<keyword evidence="3" id="KW-1185">Reference proteome</keyword>
<evidence type="ECO:0000313" key="2">
    <source>
        <dbReference type="EMBL" id="TCS35686.1"/>
    </source>
</evidence>
<sequence>MIEHIVMGISLVAAVIAIADFFKDFIKYKLVILVLAVLLSVNVIYLFHETKKQNAVDLVASEMKKSAKVVADSILITGWEESGDYLGYLTQITGFYTRYKTFFPTEADIYSAELNDWREYFSEKRKARETIYLSEIAPLKGLVQSGEEHMENISSEGS</sequence>
<comment type="caution">
    <text evidence="2">The sequence shown here is derived from an EMBL/GenBank/DDBJ whole genome shotgun (WGS) entry which is preliminary data.</text>
</comment>
<keyword evidence="1" id="KW-0472">Membrane</keyword>
<dbReference type="OrthoDB" id="9926570at2"/>
<evidence type="ECO:0000256" key="1">
    <source>
        <dbReference type="SAM" id="Phobius"/>
    </source>
</evidence>
<dbReference type="RefSeq" id="WP_132704195.1">
    <property type="nucleotide sequence ID" value="NZ_SLZR01000032.1"/>
</dbReference>
<feature type="transmembrane region" description="Helical" evidence="1">
    <location>
        <begin position="28"/>
        <end position="47"/>
    </location>
</feature>
<proteinExistence type="predicted"/>
<dbReference type="AlphaFoldDB" id="A0A4R3HRE5"/>
<protein>
    <submittedName>
        <fullName evidence="2">Uncharacterized protein</fullName>
    </submittedName>
</protein>
<keyword evidence="1" id="KW-0812">Transmembrane</keyword>
<accession>A0A4R3HRE5</accession>